<dbReference type="HOGENOM" id="CLU_1505756_0_0_1"/>
<dbReference type="Proteomes" id="UP000008021">
    <property type="component" value="Chromosome 7"/>
</dbReference>
<proteinExistence type="predicted"/>
<organism evidence="1">
    <name type="scientific">Oryza meridionalis</name>
    <dbReference type="NCBI Taxonomy" id="40149"/>
    <lineage>
        <taxon>Eukaryota</taxon>
        <taxon>Viridiplantae</taxon>
        <taxon>Streptophyta</taxon>
        <taxon>Embryophyta</taxon>
        <taxon>Tracheophyta</taxon>
        <taxon>Spermatophyta</taxon>
        <taxon>Magnoliopsida</taxon>
        <taxon>Liliopsida</taxon>
        <taxon>Poales</taxon>
        <taxon>Poaceae</taxon>
        <taxon>BOP clade</taxon>
        <taxon>Oryzoideae</taxon>
        <taxon>Oryzeae</taxon>
        <taxon>Oryzinae</taxon>
        <taxon>Oryza</taxon>
    </lineage>
</organism>
<protein>
    <submittedName>
        <fullName evidence="1">Uncharacterized protein</fullName>
    </submittedName>
</protein>
<evidence type="ECO:0000313" key="1">
    <source>
        <dbReference type="EnsemblPlants" id="OMERI07G08170.1"/>
    </source>
</evidence>
<reference evidence="1" key="1">
    <citation type="submission" date="2015-04" db="UniProtKB">
        <authorList>
            <consortium name="EnsemblPlants"/>
        </authorList>
    </citation>
    <scope>IDENTIFICATION</scope>
</reference>
<accession>A0A0E0E9Y5</accession>
<dbReference type="AlphaFoldDB" id="A0A0E0E9Y5"/>
<name>A0A0E0E9Y5_9ORYZ</name>
<reference evidence="1" key="2">
    <citation type="submission" date="2018-05" db="EMBL/GenBank/DDBJ databases">
        <title>OmerRS3 (Oryza meridionalis Reference Sequence Version 3).</title>
        <authorList>
            <person name="Zhang J."/>
            <person name="Kudrna D."/>
            <person name="Lee S."/>
            <person name="Talag J."/>
            <person name="Welchert J."/>
            <person name="Wing R.A."/>
        </authorList>
    </citation>
    <scope>NUCLEOTIDE SEQUENCE [LARGE SCALE GENOMIC DNA]</scope>
    <source>
        <strain evidence="1">cv. OR44</strain>
    </source>
</reference>
<dbReference type="Gramene" id="OMERI07G08170.1">
    <property type="protein sequence ID" value="OMERI07G08170.1"/>
    <property type="gene ID" value="OMERI07G08170"/>
</dbReference>
<keyword evidence="2" id="KW-1185">Reference proteome</keyword>
<dbReference type="EnsemblPlants" id="OMERI07G08170.1">
    <property type="protein sequence ID" value="OMERI07G08170.1"/>
    <property type="gene ID" value="OMERI07G08170"/>
</dbReference>
<sequence>MSGVQCAANATPRCPLRKLIWITSPSLLLSKTKPDNCGRRGKKLMAHEGQRRLEFNDEAAYKGFPMVLGHIADGQCLMPCRSTDEAEKIRSPSPQRIRTLPPSAITHGLMSILARLCLMAFPLPTIKVEKPSMCSIGLKIVPMDMNRQQDTVCSKGYIRQKKFEVSDSELCNSIPLIYE</sequence>
<evidence type="ECO:0000313" key="2">
    <source>
        <dbReference type="Proteomes" id="UP000008021"/>
    </source>
</evidence>